<dbReference type="Proteomes" id="UP000626109">
    <property type="component" value="Unassembled WGS sequence"/>
</dbReference>
<evidence type="ECO:0000256" key="1">
    <source>
        <dbReference type="SAM" id="MobiDB-lite"/>
    </source>
</evidence>
<organism evidence="2 3">
    <name type="scientific">Polarella glacialis</name>
    <name type="common">Dinoflagellate</name>
    <dbReference type="NCBI Taxonomy" id="89957"/>
    <lineage>
        <taxon>Eukaryota</taxon>
        <taxon>Sar</taxon>
        <taxon>Alveolata</taxon>
        <taxon>Dinophyceae</taxon>
        <taxon>Suessiales</taxon>
        <taxon>Suessiaceae</taxon>
        <taxon>Polarella</taxon>
    </lineage>
</organism>
<comment type="caution">
    <text evidence="2">The sequence shown here is derived from an EMBL/GenBank/DDBJ whole genome shotgun (WGS) entry which is preliminary data.</text>
</comment>
<evidence type="ECO:0000313" key="2">
    <source>
        <dbReference type="EMBL" id="CAE8645705.1"/>
    </source>
</evidence>
<gene>
    <name evidence="2" type="ORF">PGLA2088_LOCUS4142</name>
</gene>
<sequence>MFQTAQKKAGKSQTLQGQQQQQQGPLDTSVSCTEEEVLPSWGSVGHPNLCKACVFWQVSQESCWKGPSCAFCHFSSGHKIIPVSKNTRKRLSDERQRAASDGPLTEMSYGQFQ</sequence>
<feature type="region of interest" description="Disordered" evidence="1">
    <location>
        <begin position="1"/>
        <end position="31"/>
    </location>
</feature>
<dbReference type="EMBL" id="CAJNNW010003745">
    <property type="protein sequence ID" value="CAE8645705.1"/>
    <property type="molecule type" value="Genomic_DNA"/>
</dbReference>
<evidence type="ECO:0008006" key="4">
    <source>
        <dbReference type="Google" id="ProtNLM"/>
    </source>
</evidence>
<reference evidence="2" key="1">
    <citation type="submission" date="2021-02" db="EMBL/GenBank/DDBJ databases">
        <authorList>
            <person name="Dougan E. K."/>
            <person name="Rhodes N."/>
            <person name="Thang M."/>
            <person name="Chan C."/>
        </authorList>
    </citation>
    <scope>NUCLEOTIDE SEQUENCE</scope>
</reference>
<protein>
    <recommendedName>
        <fullName evidence="4">C3H1-type domain-containing protein</fullName>
    </recommendedName>
</protein>
<dbReference type="AlphaFoldDB" id="A0A813I590"/>
<proteinExistence type="predicted"/>
<feature type="region of interest" description="Disordered" evidence="1">
    <location>
        <begin position="85"/>
        <end position="113"/>
    </location>
</feature>
<feature type="compositionally biased region" description="Polar residues" evidence="1">
    <location>
        <begin position="1"/>
        <end position="15"/>
    </location>
</feature>
<name>A0A813I590_POLGL</name>
<accession>A0A813I590</accession>
<evidence type="ECO:0000313" key="3">
    <source>
        <dbReference type="Proteomes" id="UP000626109"/>
    </source>
</evidence>